<keyword evidence="2" id="KW-1185">Reference proteome</keyword>
<reference evidence="2" key="1">
    <citation type="submission" date="2016-07" db="EMBL/GenBank/DDBJ databases">
        <title>Sequence Frankia sp. strain CcI1.17.</title>
        <authorList>
            <person name="Ghodhbane-Gtari F."/>
            <person name="Swanson E."/>
            <person name="Gueddou A."/>
            <person name="Morris K."/>
            <person name="Hezbri K."/>
            <person name="Ktari A."/>
            <person name="Nouioui I."/>
            <person name="Abebe-Akele F."/>
            <person name="Simpson S."/>
            <person name="Thomas K."/>
            <person name="Gtari M."/>
            <person name="Tisa L.S."/>
            <person name="Hurst S."/>
        </authorList>
    </citation>
    <scope>NUCLEOTIDE SEQUENCE [LARGE SCALE GENOMIC DNA]</scope>
    <source>
        <strain evidence="2">Cc1.17</strain>
    </source>
</reference>
<name>A0A1S1R143_9ACTN</name>
<dbReference type="EMBL" id="MBLM01000097">
    <property type="protein sequence ID" value="OHV39657.1"/>
    <property type="molecule type" value="Genomic_DNA"/>
</dbReference>
<comment type="caution">
    <text evidence="1">The sequence shown here is derived from an EMBL/GenBank/DDBJ whole genome shotgun (WGS) entry which is preliminary data.</text>
</comment>
<evidence type="ECO:0000313" key="1">
    <source>
        <dbReference type="EMBL" id="OHV39657.1"/>
    </source>
</evidence>
<dbReference type="AlphaFoldDB" id="A0A1S1R143"/>
<sequence>MEYSFLFSSSQDSLHPLYEFWIEIFDIEAAGLEILQEVFRRGASLIEIFLLADRHVSMDDLDGFPLFRCRIIKTESKIRGFNSFIFLDELIHLRAHTDDAHPCLAASYCCK</sequence>
<evidence type="ECO:0000313" key="2">
    <source>
        <dbReference type="Proteomes" id="UP000179627"/>
    </source>
</evidence>
<accession>A0A1S1R143</accession>
<protein>
    <submittedName>
        <fullName evidence="1">Uncharacterized protein</fullName>
    </submittedName>
</protein>
<gene>
    <name evidence="1" type="ORF">CC117_33800</name>
</gene>
<proteinExistence type="predicted"/>
<dbReference type="Proteomes" id="UP000179627">
    <property type="component" value="Unassembled WGS sequence"/>
</dbReference>
<organism evidence="1 2">
    <name type="scientific">Parafrankia colletiae</name>
    <dbReference type="NCBI Taxonomy" id="573497"/>
    <lineage>
        <taxon>Bacteria</taxon>
        <taxon>Bacillati</taxon>
        <taxon>Actinomycetota</taxon>
        <taxon>Actinomycetes</taxon>
        <taxon>Frankiales</taxon>
        <taxon>Frankiaceae</taxon>
        <taxon>Parafrankia</taxon>
    </lineage>
</organism>